<dbReference type="GO" id="GO:0031340">
    <property type="term" value="P:positive regulation of vesicle fusion"/>
    <property type="evidence" value="ECO:0007669"/>
    <property type="project" value="TreeGrafter"/>
</dbReference>
<dbReference type="GO" id="GO:0010828">
    <property type="term" value="P:positive regulation of D-glucose transmembrane transport"/>
    <property type="evidence" value="ECO:0007669"/>
    <property type="project" value="TreeGrafter"/>
</dbReference>
<evidence type="ECO:0000313" key="2">
    <source>
        <dbReference type="EMBL" id="VDP58873.1"/>
    </source>
</evidence>
<dbReference type="InterPro" id="IPR056431">
    <property type="entry name" value="C2CD5_YbjQ-rel_dom"/>
</dbReference>
<dbReference type="InterPro" id="IPR038983">
    <property type="entry name" value="C2CD5"/>
</dbReference>
<reference evidence="4" key="2">
    <citation type="submission" date="2019-09" db="UniProtKB">
        <authorList>
            <consortium name="WormBaseParasite"/>
        </authorList>
    </citation>
    <scope>IDENTIFICATION</scope>
</reference>
<evidence type="ECO:0000313" key="3">
    <source>
        <dbReference type="Proteomes" id="UP000050761"/>
    </source>
</evidence>
<evidence type="ECO:0000313" key="4">
    <source>
        <dbReference type="WBParaSite" id="HPBE_0002667901-mRNA-1"/>
    </source>
</evidence>
<feature type="domain" description="C2" evidence="1">
    <location>
        <begin position="8"/>
        <end position="86"/>
    </location>
</feature>
<dbReference type="Proteomes" id="UP000050761">
    <property type="component" value="Unassembled WGS sequence"/>
</dbReference>
<dbReference type="GO" id="GO:0005886">
    <property type="term" value="C:plasma membrane"/>
    <property type="evidence" value="ECO:0007669"/>
    <property type="project" value="TreeGrafter"/>
</dbReference>
<accession>A0A183GVF9</accession>
<dbReference type="OrthoDB" id="419768at2759"/>
<gene>
    <name evidence="2" type="ORF">HPBE_LOCUS26678</name>
</gene>
<dbReference type="PANTHER" id="PTHR37412:SF2">
    <property type="entry name" value="C2 DOMAIN-CONTAINING PROTEIN 5"/>
    <property type="match status" value="1"/>
</dbReference>
<dbReference type="WBParaSite" id="HPBE_0002667901-mRNA-1">
    <property type="protein sequence ID" value="HPBE_0002667901-mRNA-1"/>
    <property type="gene ID" value="HPBE_0002667901"/>
</dbReference>
<protein>
    <submittedName>
        <fullName evidence="4">Heavy metal-binding domain-containing protein</fullName>
    </submittedName>
</protein>
<dbReference type="GO" id="GO:0005544">
    <property type="term" value="F:calcium-dependent phospholipid binding"/>
    <property type="evidence" value="ECO:0007669"/>
    <property type="project" value="InterPro"/>
</dbReference>
<accession>A0A3P8IM75</accession>
<proteinExistence type="predicted"/>
<dbReference type="AlphaFoldDB" id="A0A183GVF9"/>
<dbReference type="GO" id="GO:0005509">
    <property type="term" value="F:calcium ion binding"/>
    <property type="evidence" value="ECO:0007669"/>
    <property type="project" value="TreeGrafter"/>
</dbReference>
<organism evidence="3 4">
    <name type="scientific">Heligmosomoides polygyrus</name>
    <name type="common">Parasitic roundworm</name>
    <dbReference type="NCBI Taxonomy" id="6339"/>
    <lineage>
        <taxon>Eukaryota</taxon>
        <taxon>Metazoa</taxon>
        <taxon>Ecdysozoa</taxon>
        <taxon>Nematoda</taxon>
        <taxon>Chromadorea</taxon>
        <taxon>Rhabditida</taxon>
        <taxon>Rhabditina</taxon>
        <taxon>Rhabditomorpha</taxon>
        <taxon>Strongyloidea</taxon>
        <taxon>Heligmosomidae</taxon>
        <taxon>Heligmosomoides</taxon>
    </lineage>
</organism>
<dbReference type="Pfam" id="PF23025">
    <property type="entry name" value="YbjQ_2"/>
    <property type="match status" value="1"/>
</dbReference>
<name>A0A183GVF9_HELPZ</name>
<dbReference type="GO" id="GO:0090314">
    <property type="term" value="P:positive regulation of protein targeting to membrane"/>
    <property type="evidence" value="ECO:0007669"/>
    <property type="project" value="TreeGrafter"/>
</dbReference>
<reference evidence="2 3" key="1">
    <citation type="submission" date="2018-11" db="EMBL/GenBank/DDBJ databases">
        <authorList>
            <consortium name="Pathogen Informatics"/>
        </authorList>
    </citation>
    <scope>NUCLEOTIDE SEQUENCE [LARGE SCALE GENOMIC DNA]</scope>
</reference>
<evidence type="ECO:0000259" key="1">
    <source>
        <dbReference type="Pfam" id="PF23025"/>
    </source>
</evidence>
<dbReference type="GO" id="GO:0065002">
    <property type="term" value="P:intracellular protein transmembrane transport"/>
    <property type="evidence" value="ECO:0007669"/>
    <property type="project" value="TreeGrafter"/>
</dbReference>
<sequence length="102" mass="11323">MVCDRVAFPLLSLSEIPGNRQCGTGAIVAVRAVHVLEDDDEDPEFTRKSWWNELRAECHQQAIAVGCNLVLGYSEQFTVNDGVYNLFVCAQLLHAALICEVE</sequence>
<dbReference type="GO" id="GO:0072659">
    <property type="term" value="P:protein localization to plasma membrane"/>
    <property type="evidence" value="ECO:0007669"/>
    <property type="project" value="TreeGrafter"/>
</dbReference>
<keyword evidence="3" id="KW-1185">Reference proteome</keyword>
<dbReference type="PANTHER" id="PTHR37412">
    <property type="entry name" value="C2 DOMAIN-CONTAINING PROTEIN 5"/>
    <property type="match status" value="1"/>
</dbReference>
<dbReference type="EMBL" id="UZAH01040583">
    <property type="protein sequence ID" value="VDP58873.1"/>
    <property type="molecule type" value="Genomic_DNA"/>
</dbReference>